<dbReference type="PROSITE" id="PS51456">
    <property type="entry name" value="MYOSIN_MOTOR"/>
    <property type="match status" value="1"/>
</dbReference>
<dbReference type="PANTHER" id="PTHR13140:SF807">
    <property type="entry name" value="MYOSIN-9-LIKE ISOFORM X1"/>
    <property type="match status" value="1"/>
</dbReference>
<keyword evidence="1 6" id="KW-0547">Nucleotide-binding</keyword>
<dbReference type="PANTHER" id="PTHR13140">
    <property type="entry name" value="MYOSIN"/>
    <property type="match status" value="1"/>
</dbReference>
<keyword evidence="4 6" id="KW-0505">Motor protein</keyword>
<dbReference type="GO" id="GO:0000146">
    <property type="term" value="F:microfilament motor activity"/>
    <property type="evidence" value="ECO:0007669"/>
    <property type="project" value="TreeGrafter"/>
</dbReference>
<dbReference type="Gene3D" id="3.40.850.10">
    <property type="entry name" value="Kinesin motor domain"/>
    <property type="match status" value="1"/>
</dbReference>
<accession>A0A7J7GY30</accession>
<dbReference type="GO" id="GO:0005524">
    <property type="term" value="F:ATP binding"/>
    <property type="evidence" value="ECO:0007669"/>
    <property type="project" value="UniProtKB-UniRule"/>
</dbReference>
<comment type="caution">
    <text evidence="8">The sequence shown here is derived from an EMBL/GenBank/DDBJ whole genome shotgun (WGS) entry which is preliminary data.</text>
</comment>
<dbReference type="InterPro" id="IPR001609">
    <property type="entry name" value="Myosin_head_motor_dom-like"/>
</dbReference>
<dbReference type="Proteomes" id="UP000593564">
    <property type="component" value="Unassembled WGS sequence"/>
</dbReference>
<dbReference type="PRINTS" id="PR00193">
    <property type="entry name" value="MYOSINHEAVY"/>
</dbReference>
<dbReference type="Pfam" id="PF00063">
    <property type="entry name" value="Myosin_head"/>
    <property type="match status" value="1"/>
</dbReference>
<dbReference type="GO" id="GO:0016459">
    <property type="term" value="C:myosin complex"/>
    <property type="evidence" value="ECO:0007669"/>
    <property type="project" value="UniProtKB-KW"/>
</dbReference>
<evidence type="ECO:0000256" key="3">
    <source>
        <dbReference type="ARBA" id="ARBA00023123"/>
    </source>
</evidence>
<dbReference type="Gene3D" id="1.20.120.720">
    <property type="entry name" value="Myosin VI head, motor domain, U50 subdomain"/>
    <property type="match status" value="1"/>
</dbReference>
<evidence type="ECO:0000256" key="6">
    <source>
        <dbReference type="PROSITE-ProRule" id="PRU00782"/>
    </source>
</evidence>
<keyword evidence="3 6" id="KW-0518">Myosin</keyword>
<protein>
    <recommendedName>
        <fullName evidence="7">Myosin motor domain-containing protein</fullName>
    </recommendedName>
</protein>
<organism evidence="8 9">
    <name type="scientific">Camellia sinensis</name>
    <name type="common">Tea plant</name>
    <name type="synonym">Thea sinensis</name>
    <dbReference type="NCBI Taxonomy" id="4442"/>
    <lineage>
        <taxon>Eukaryota</taxon>
        <taxon>Viridiplantae</taxon>
        <taxon>Streptophyta</taxon>
        <taxon>Embryophyta</taxon>
        <taxon>Tracheophyta</taxon>
        <taxon>Spermatophyta</taxon>
        <taxon>Magnoliopsida</taxon>
        <taxon>eudicotyledons</taxon>
        <taxon>Gunneridae</taxon>
        <taxon>Pentapetalae</taxon>
        <taxon>asterids</taxon>
        <taxon>Ericales</taxon>
        <taxon>Theaceae</taxon>
        <taxon>Camellia</taxon>
    </lineage>
</organism>
<dbReference type="InterPro" id="IPR036961">
    <property type="entry name" value="Kinesin_motor_dom_sf"/>
</dbReference>
<evidence type="ECO:0000259" key="7">
    <source>
        <dbReference type="PROSITE" id="PS51456"/>
    </source>
</evidence>
<dbReference type="GO" id="GO:0016020">
    <property type="term" value="C:membrane"/>
    <property type="evidence" value="ECO:0007669"/>
    <property type="project" value="TreeGrafter"/>
</dbReference>
<dbReference type="EMBL" id="JACBKZ010000008">
    <property type="protein sequence ID" value="KAF5944394.1"/>
    <property type="molecule type" value="Genomic_DNA"/>
</dbReference>
<evidence type="ECO:0000256" key="1">
    <source>
        <dbReference type="ARBA" id="ARBA00022741"/>
    </source>
</evidence>
<gene>
    <name evidence="8" type="ORF">HYC85_018471</name>
</gene>
<keyword evidence="2 6" id="KW-0067">ATP-binding</keyword>
<dbReference type="SUPFAM" id="SSF52540">
    <property type="entry name" value="P-loop containing nucleoside triphosphate hydrolases"/>
    <property type="match status" value="1"/>
</dbReference>
<proteinExistence type="inferred from homology"/>
<keyword evidence="9" id="KW-1185">Reference proteome</keyword>
<evidence type="ECO:0000313" key="9">
    <source>
        <dbReference type="Proteomes" id="UP000593564"/>
    </source>
</evidence>
<dbReference type="GO" id="GO:0005737">
    <property type="term" value="C:cytoplasm"/>
    <property type="evidence" value="ECO:0007669"/>
    <property type="project" value="TreeGrafter"/>
</dbReference>
<comment type="similarity">
    <text evidence="6">Belongs to the TRAFAC class myosin-kinesin ATPase superfamily. Myosin family.</text>
</comment>
<evidence type="ECO:0000256" key="4">
    <source>
        <dbReference type="ARBA" id="ARBA00023175"/>
    </source>
</evidence>
<reference evidence="8 9" key="2">
    <citation type="submission" date="2020-07" db="EMBL/GenBank/DDBJ databases">
        <title>Genome assembly of wild tea tree DASZ reveals pedigree and selection history of tea varieties.</title>
        <authorList>
            <person name="Zhang W."/>
        </authorList>
    </citation>
    <scope>NUCLEOTIDE SEQUENCE [LARGE SCALE GENOMIC DNA]</scope>
    <source>
        <strain evidence="9">cv. G240</strain>
        <tissue evidence="8">Leaf</tissue>
    </source>
</reference>
<dbReference type="GO" id="GO:0007015">
    <property type="term" value="P:actin filament organization"/>
    <property type="evidence" value="ECO:0007669"/>
    <property type="project" value="TreeGrafter"/>
</dbReference>
<evidence type="ECO:0000256" key="2">
    <source>
        <dbReference type="ARBA" id="ARBA00022840"/>
    </source>
</evidence>
<evidence type="ECO:0000256" key="5">
    <source>
        <dbReference type="ARBA" id="ARBA00023203"/>
    </source>
</evidence>
<sequence length="393" mass="43459">MSWSQKVGLSLEQGESKISSEEVPSISVNRLTMGVEGSLSPSLRSFAASMEGLRLEIVAMDALGPDERGSTRGRVLNRGSDVLFGFIHLLEISPSFYGPVVASLSKIYPKDMEAPAGGVDDMTKLSYLHEPGVLQNLALRYQTNEIYTYTGSILIAINPFQRLPHLYDGHMMEQYKGAPFGEPSPHVFAIADVAYRAMINEGKSNSILVSGENGAGKTETTKMLMQYLAFMGGRKGTEGRTVVQQVLEEVAKYKLGDPKSFHYLNQSNCYDLIGISDAHDYLATRRAMDIVEISQKDQDAIFRVVAAILHLGNVEFTKGKEIDSSVLKDDKSKFHLQTAADLLMCDLGALEDALLKRVMITPEEVIRRSLDPVQATVSRDGLAKTIYYRLFDW</sequence>
<evidence type="ECO:0000313" key="8">
    <source>
        <dbReference type="EMBL" id="KAF5944394.1"/>
    </source>
</evidence>
<name>A0A7J7GY30_CAMSI</name>
<keyword evidence="5 6" id="KW-0009">Actin-binding</keyword>
<reference evidence="9" key="1">
    <citation type="journal article" date="2020" name="Nat. Commun.">
        <title>Genome assembly of wild tea tree DASZ reveals pedigree and selection history of tea varieties.</title>
        <authorList>
            <person name="Zhang W."/>
            <person name="Zhang Y."/>
            <person name="Qiu H."/>
            <person name="Guo Y."/>
            <person name="Wan H."/>
            <person name="Zhang X."/>
            <person name="Scossa F."/>
            <person name="Alseekh S."/>
            <person name="Zhang Q."/>
            <person name="Wang P."/>
            <person name="Xu L."/>
            <person name="Schmidt M.H."/>
            <person name="Jia X."/>
            <person name="Li D."/>
            <person name="Zhu A."/>
            <person name="Guo F."/>
            <person name="Chen W."/>
            <person name="Ni D."/>
            <person name="Usadel B."/>
            <person name="Fernie A.R."/>
            <person name="Wen W."/>
        </authorList>
    </citation>
    <scope>NUCLEOTIDE SEQUENCE [LARGE SCALE GENOMIC DNA]</scope>
    <source>
        <strain evidence="9">cv. G240</strain>
    </source>
</reference>
<feature type="binding site" evidence="6">
    <location>
        <begin position="211"/>
        <end position="218"/>
    </location>
    <ligand>
        <name>ATP</name>
        <dbReference type="ChEBI" id="CHEBI:30616"/>
    </ligand>
</feature>
<dbReference type="SMART" id="SM00242">
    <property type="entry name" value="MYSc"/>
    <property type="match status" value="1"/>
</dbReference>
<feature type="domain" description="Myosin motor" evidence="7">
    <location>
        <begin position="117"/>
        <end position="393"/>
    </location>
</feature>
<dbReference type="AlphaFoldDB" id="A0A7J7GY30"/>
<comment type="caution">
    <text evidence="6">Lacks conserved residue(s) required for the propagation of feature annotation.</text>
</comment>
<dbReference type="Gene3D" id="1.10.10.820">
    <property type="match status" value="1"/>
</dbReference>
<dbReference type="GO" id="GO:0051015">
    <property type="term" value="F:actin filament binding"/>
    <property type="evidence" value="ECO:0007669"/>
    <property type="project" value="TreeGrafter"/>
</dbReference>
<dbReference type="InterPro" id="IPR027417">
    <property type="entry name" value="P-loop_NTPase"/>
</dbReference>